<protein>
    <submittedName>
        <fullName evidence="1">Uncharacterized protein</fullName>
    </submittedName>
</protein>
<gene>
    <name evidence="1" type="ORF">LCGC14_2320950</name>
</gene>
<dbReference type="EMBL" id="LAZR01033158">
    <property type="protein sequence ID" value="KKL48892.1"/>
    <property type="molecule type" value="Genomic_DNA"/>
</dbReference>
<evidence type="ECO:0000313" key="1">
    <source>
        <dbReference type="EMBL" id="KKL48892.1"/>
    </source>
</evidence>
<proteinExistence type="predicted"/>
<comment type="caution">
    <text evidence="1">The sequence shown here is derived from an EMBL/GenBank/DDBJ whole genome shotgun (WGS) entry which is preliminary data.</text>
</comment>
<dbReference type="AlphaFoldDB" id="A0A0F9FCP0"/>
<reference evidence="1" key="1">
    <citation type="journal article" date="2015" name="Nature">
        <title>Complex archaea that bridge the gap between prokaryotes and eukaryotes.</title>
        <authorList>
            <person name="Spang A."/>
            <person name="Saw J.H."/>
            <person name="Jorgensen S.L."/>
            <person name="Zaremba-Niedzwiedzka K."/>
            <person name="Martijn J."/>
            <person name="Lind A.E."/>
            <person name="van Eijk R."/>
            <person name="Schleper C."/>
            <person name="Guy L."/>
            <person name="Ettema T.J."/>
        </authorList>
    </citation>
    <scope>NUCLEOTIDE SEQUENCE</scope>
</reference>
<accession>A0A0F9FCP0</accession>
<organism evidence="1">
    <name type="scientific">marine sediment metagenome</name>
    <dbReference type="NCBI Taxonomy" id="412755"/>
    <lineage>
        <taxon>unclassified sequences</taxon>
        <taxon>metagenomes</taxon>
        <taxon>ecological metagenomes</taxon>
    </lineage>
</organism>
<sequence>MPSKAECRAATFEQALAEVNVLLQLPYPQRDKLRRELLHLAAETLLPVEDFVRGLSPKRLKEIAVGILGEEKSDE</sequence>
<name>A0A0F9FCP0_9ZZZZ</name>